<evidence type="ECO:0000313" key="1">
    <source>
        <dbReference type="EMBL" id="KAI8435254.1"/>
    </source>
</evidence>
<protein>
    <submittedName>
        <fullName evidence="1">Uncharacterized protein</fullName>
    </submittedName>
</protein>
<sequence length="361" mass="40324">MQVLKAEEHTYLTGSVLRTLAQNRITTVLEFLQEDAGKLSILTKLTLPQVLAVRNDILNKYAAPLIKVGSLKTDTLQERKSLNTGILSLDAATGGGLPIGFITEVCGLADSGKTQLCLHLAIACAKSSENNVLYIDTKGDFSAVRVQKILDACGYSHKEMAMIMFKIKIVHIWTMEELVELFKKLKNGVMSVENLGLIIIDSLPCLMFQFLGDGNKVGLSFLNTFVNYARFLCKEQNICMVCVNIQTRWMDHDNIEIEDDGEQTSYGKQMFPTERRNRCLGKYWQHIPMMVLFMEKEQDSRSSEMCSETNITITVLDNSQTLNSNVFRVPETATVLLSGGVKFADLTPDEGEFIIFEACCG</sequence>
<organism evidence="1 2">
    <name type="scientific">Choristoneura fumiferana</name>
    <name type="common">Spruce budworm moth</name>
    <name type="synonym">Archips fumiferana</name>
    <dbReference type="NCBI Taxonomy" id="7141"/>
    <lineage>
        <taxon>Eukaryota</taxon>
        <taxon>Metazoa</taxon>
        <taxon>Ecdysozoa</taxon>
        <taxon>Arthropoda</taxon>
        <taxon>Hexapoda</taxon>
        <taxon>Insecta</taxon>
        <taxon>Pterygota</taxon>
        <taxon>Neoptera</taxon>
        <taxon>Endopterygota</taxon>
        <taxon>Lepidoptera</taxon>
        <taxon>Glossata</taxon>
        <taxon>Ditrysia</taxon>
        <taxon>Tortricoidea</taxon>
        <taxon>Tortricidae</taxon>
        <taxon>Tortricinae</taxon>
        <taxon>Choristoneura</taxon>
    </lineage>
</organism>
<proteinExistence type="predicted"/>
<dbReference type="Proteomes" id="UP001064048">
    <property type="component" value="Chromosome 5"/>
</dbReference>
<name>A0ACC0KFP1_CHOFU</name>
<evidence type="ECO:0000313" key="2">
    <source>
        <dbReference type="Proteomes" id="UP001064048"/>
    </source>
</evidence>
<dbReference type="EMBL" id="CM046105">
    <property type="protein sequence ID" value="KAI8435254.1"/>
    <property type="molecule type" value="Genomic_DNA"/>
</dbReference>
<comment type="caution">
    <text evidence="1">The sequence shown here is derived from an EMBL/GenBank/DDBJ whole genome shotgun (WGS) entry which is preliminary data.</text>
</comment>
<keyword evidence="2" id="KW-1185">Reference proteome</keyword>
<accession>A0ACC0KFP1</accession>
<gene>
    <name evidence="1" type="ORF">MSG28_003598</name>
</gene>
<reference evidence="1 2" key="1">
    <citation type="journal article" date="2022" name="Genome Biol. Evol.">
        <title>The Spruce Budworm Genome: Reconstructing the Evolutionary History of Antifreeze Proteins.</title>
        <authorList>
            <person name="Beliveau C."/>
            <person name="Gagne P."/>
            <person name="Picq S."/>
            <person name="Vernygora O."/>
            <person name="Keeling C.I."/>
            <person name="Pinkney K."/>
            <person name="Doucet D."/>
            <person name="Wen F."/>
            <person name="Johnston J.S."/>
            <person name="Maaroufi H."/>
            <person name="Boyle B."/>
            <person name="Laroche J."/>
            <person name="Dewar K."/>
            <person name="Juretic N."/>
            <person name="Blackburn G."/>
            <person name="Nisole A."/>
            <person name="Brunet B."/>
            <person name="Brandao M."/>
            <person name="Lumley L."/>
            <person name="Duan J."/>
            <person name="Quan G."/>
            <person name="Lucarotti C.J."/>
            <person name="Roe A.D."/>
            <person name="Sperling F.A.H."/>
            <person name="Levesque R.C."/>
            <person name="Cusson M."/>
        </authorList>
    </citation>
    <scope>NUCLEOTIDE SEQUENCE [LARGE SCALE GENOMIC DNA]</scope>
    <source>
        <strain evidence="1">Glfc:IPQL:Cfum</strain>
    </source>
</reference>